<evidence type="ECO:0000259" key="2">
    <source>
        <dbReference type="PROSITE" id="PS51833"/>
    </source>
</evidence>
<feature type="compositionally biased region" description="Acidic residues" evidence="1">
    <location>
        <begin position="424"/>
        <end position="439"/>
    </location>
</feature>
<dbReference type="PANTHER" id="PTHR33525:SF4">
    <property type="entry name" value="CYCLIC DI-GMP PHOSPHODIESTERASE CDGJ"/>
    <property type="match status" value="1"/>
</dbReference>
<feature type="region of interest" description="Disordered" evidence="1">
    <location>
        <begin position="415"/>
        <end position="439"/>
    </location>
</feature>
<dbReference type="PIRSF" id="PIRSF003180">
    <property type="entry name" value="DiGMPpdiest_YuxH"/>
    <property type="match status" value="1"/>
</dbReference>
<dbReference type="Gene3D" id="1.10.3210.10">
    <property type="entry name" value="Hypothetical protein af1432"/>
    <property type="match status" value="1"/>
</dbReference>
<dbReference type="InterPro" id="IPR035919">
    <property type="entry name" value="EAL_sf"/>
</dbReference>
<organism evidence="3 4">
    <name type="scientific">Conexibacter stalactiti</name>
    <dbReference type="NCBI Taxonomy" id="1940611"/>
    <lineage>
        <taxon>Bacteria</taxon>
        <taxon>Bacillati</taxon>
        <taxon>Actinomycetota</taxon>
        <taxon>Thermoleophilia</taxon>
        <taxon>Solirubrobacterales</taxon>
        <taxon>Conexibacteraceae</taxon>
        <taxon>Conexibacter</taxon>
    </lineage>
</organism>
<comment type="caution">
    <text evidence="3">The sequence shown here is derived from an EMBL/GenBank/DDBJ whole genome shotgun (WGS) entry which is preliminary data.</text>
</comment>
<dbReference type="InterPro" id="IPR052340">
    <property type="entry name" value="RNase_Y/CdgJ"/>
</dbReference>
<gene>
    <name evidence="3" type="ORF">R7226_30905</name>
</gene>
<dbReference type="PROSITE" id="PS51833">
    <property type="entry name" value="HDOD"/>
    <property type="match status" value="1"/>
</dbReference>
<feature type="domain" description="HDOD" evidence="2">
    <location>
        <begin position="210"/>
        <end position="397"/>
    </location>
</feature>
<dbReference type="InterPro" id="IPR013976">
    <property type="entry name" value="HDOD"/>
</dbReference>
<evidence type="ECO:0000313" key="3">
    <source>
        <dbReference type="EMBL" id="MDW5598808.1"/>
    </source>
</evidence>
<dbReference type="PANTHER" id="PTHR33525">
    <property type="match status" value="1"/>
</dbReference>
<proteinExistence type="predicted"/>
<dbReference type="EMBL" id="JAWSTH010000186">
    <property type="protein sequence ID" value="MDW5598808.1"/>
    <property type="molecule type" value="Genomic_DNA"/>
</dbReference>
<name>A0ABU4HZT1_9ACTN</name>
<reference evidence="4" key="1">
    <citation type="submission" date="2023-07" db="EMBL/GenBank/DDBJ databases">
        <title>Conexibacter stalactiti sp. nov., isolated from stalactites in a lava cave and emended description of the genus Conexibacter.</title>
        <authorList>
            <person name="Lee S.D."/>
        </authorList>
    </citation>
    <scope>NUCLEOTIDE SEQUENCE [LARGE SCALE GENOMIC DNA]</scope>
    <source>
        <strain evidence="4">KCTC 39840</strain>
    </source>
</reference>
<dbReference type="RefSeq" id="WP_318601396.1">
    <property type="nucleotide sequence ID" value="NZ_JAWSTH010000186.1"/>
</dbReference>
<dbReference type="SUPFAM" id="SSF109604">
    <property type="entry name" value="HD-domain/PDEase-like"/>
    <property type="match status" value="1"/>
</dbReference>
<sequence length="439" mass="47823">MSVELADSPFPAADDVAIARQPIHDRWTRVVGYELLFRGATHRAGFDEERATASVIVETFTGIGVGVVVGRQPAHVHLSRRFLLELHAFALPADRVVLEVDAPDRNDAAVRTVLERLAEQEYRISLECDPLGPLPDPALTRIADSVKLDVSDLTPEQLTDAAERFSATTSNLIAAGVDTPALLKACRALGFHGFQGFFFCTPDVVRSHTPPVSRLTELRSLATLYSQTLSFEEFERVITRDVGLSYRLLCYLNSAFFNLPRHVASVREALMMLGMKAVRRWATLIALSGSEEKPNELTVTALLRGRLCELIGRRRPAATVGSDAFFTVGLFSVMDAIMDAPLDEVLEALPLNAEARVALLDRTGPMGDALAAIIAYERGDLREVEKRLPGLNMTELYISAVRWADAACGALDEGETATTAGAQESDDADGDDELTSMPA</sequence>
<accession>A0ABU4HZT1</accession>
<dbReference type="Proteomes" id="UP001284601">
    <property type="component" value="Unassembled WGS sequence"/>
</dbReference>
<dbReference type="Pfam" id="PF08668">
    <property type="entry name" value="HDOD"/>
    <property type="match status" value="1"/>
</dbReference>
<protein>
    <submittedName>
        <fullName evidence="3">HDOD domain-containing protein</fullName>
    </submittedName>
</protein>
<dbReference type="SUPFAM" id="SSF141868">
    <property type="entry name" value="EAL domain-like"/>
    <property type="match status" value="1"/>
</dbReference>
<dbReference type="Gene3D" id="3.20.20.450">
    <property type="entry name" value="EAL domain"/>
    <property type="match status" value="1"/>
</dbReference>
<keyword evidence="4" id="KW-1185">Reference proteome</keyword>
<evidence type="ECO:0000256" key="1">
    <source>
        <dbReference type="SAM" id="MobiDB-lite"/>
    </source>
</evidence>
<dbReference type="InterPro" id="IPR014408">
    <property type="entry name" value="dGMP_Pdiesterase_EAL/HD-GYP"/>
</dbReference>
<evidence type="ECO:0000313" key="4">
    <source>
        <dbReference type="Proteomes" id="UP001284601"/>
    </source>
</evidence>